<accession>A0AB36J536</accession>
<sequence>MARARDPNRDHAKQIWLDHGGNITNRHIAEQLSIDEKKVAVWKQRDKWNVVQQSSDSVVQQKRGAPKGNKNAVGNRGGAPPGSKNALGNKGGHGGPFGNKKAVTTGEHEMIWMDTLTEAEQQLMDHINTDPVAQADESITLLSVRERRMMQRIKNLMDGLTEKERSELQELKSIKGMGTVHDEKSGITKSVPVTRDEMVLSKVEEKTFRKLDDILKLEEALTRIQDKKIRAIELKNKLIAVDEEKQVRTEILRIELQKMQGAEGATASWTDAIREIAERRRALKASEQHE</sequence>
<evidence type="ECO:0000313" key="3">
    <source>
        <dbReference type="EMBL" id="OME10148.1"/>
    </source>
</evidence>
<comment type="caution">
    <text evidence="3">The sequence shown here is derived from an EMBL/GenBank/DDBJ whole genome shotgun (WGS) entry which is preliminary data.</text>
</comment>
<feature type="compositionally biased region" description="Low complexity" evidence="1">
    <location>
        <begin position="52"/>
        <end position="61"/>
    </location>
</feature>
<dbReference type="NCBIfam" id="NF040601">
    <property type="entry name" value="TerS_not_xtmA"/>
    <property type="match status" value="1"/>
</dbReference>
<proteinExistence type="predicted"/>
<reference evidence="3 4" key="1">
    <citation type="submission" date="2016-10" db="EMBL/GenBank/DDBJ databases">
        <title>Paenibacillus species isolates.</title>
        <authorList>
            <person name="Beno S.M."/>
        </authorList>
    </citation>
    <scope>NUCLEOTIDE SEQUENCE [LARGE SCALE GENOMIC DNA]</scope>
    <source>
        <strain evidence="3 4">FSL H7-0918</strain>
    </source>
</reference>
<dbReference type="Pfam" id="PF10668">
    <property type="entry name" value="Phage_terminase"/>
    <property type="match status" value="1"/>
</dbReference>
<feature type="domain" description="PBSX phage terminase small subunit-like N-terminal" evidence="2">
    <location>
        <begin position="1"/>
        <end position="55"/>
    </location>
</feature>
<dbReference type="Proteomes" id="UP000187323">
    <property type="component" value="Unassembled WGS sequence"/>
</dbReference>
<name>A0AB36J536_9BACL</name>
<evidence type="ECO:0000256" key="1">
    <source>
        <dbReference type="SAM" id="MobiDB-lite"/>
    </source>
</evidence>
<gene>
    <name evidence="3" type="ORF">BSK47_31230</name>
</gene>
<organism evidence="3 4">
    <name type="scientific">Paenibacillus odorifer</name>
    <dbReference type="NCBI Taxonomy" id="189426"/>
    <lineage>
        <taxon>Bacteria</taxon>
        <taxon>Bacillati</taxon>
        <taxon>Bacillota</taxon>
        <taxon>Bacilli</taxon>
        <taxon>Bacillales</taxon>
        <taxon>Paenibacillaceae</taxon>
        <taxon>Paenibacillus</taxon>
    </lineage>
</organism>
<dbReference type="InterPro" id="IPR018925">
    <property type="entry name" value="XtmA-like_N"/>
</dbReference>
<dbReference type="EMBL" id="MPTO01000051">
    <property type="protein sequence ID" value="OME10148.1"/>
    <property type="molecule type" value="Genomic_DNA"/>
</dbReference>
<evidence type="ECO:0000313" key="4">
    <source>
        <dbReference type="Proteomes" id="UP000187323"/>
    </source>
</evidence>
<evidence type="ECO:0000259" key="2">
    <source>
        <dbReference type="Pfam" id="PF10668"/>
    </source>
</evidence>
<feature type="region of interest" description="Disordered" evidence="1">
    <location>
        <begin position="52"/>
        <end position="101"/>
    </location>
</feature>
<dbReference type="RefSeq" id="WP_076138929.1">
    <property type="nucleotide sequence ID" value="NZ_MPTO01000051.1"/>
</dbReference>
<protein>
    <submittedName>
        <fullName evidence="3">Terminase</fullName>
    </submittedName>
</protein>
<dbReference type="AlphaFoldDB" id="A0AB36J536"/>